<dbReference type="Proteomes" id="UP001209083">
    <property type="component" value="Chromosome"/>
</dbReference>
<evidence type="ECO:0000313" key="1">
    <source>
        <dbReference type="EMBL" id="WGW12739.1"/>
    </source>
</evidence>
<proteinExistence type="predicted"/>
<evidence type="ECO:0008006" key="3">
    <source>
        <dbReference type="Google" id="ProtNLM"/>
    </source>
</evidence>
<name>A0ABY8QUN3_9MICO</name>
<dbReference type="EMBL" id="CP090958">
    <property type="protein sequence ID" value="WGW12739.1"/>
    <property type="molecule type" value="Genomic_DNA"/>
</dbReference>
<keyword evidence="2" id="KW-1185">Reference proteome</keyword>
<evidence type="ECO:0000313" key="2">
    <source>
        <dbReference type="Proteomes" id="UP001209083"/>
    </source>
</evidence>
<dbReference type="RefSeq" id="WP_349639543.1">
    <property type="nucleotide sequence ID" value="NZ_CP090958.1"/>
</dbReference>
<accession>A0ABY8QUN3</accession>
<gene>
    <name evidence="1" type="ORF">LWF01_02910</name>
</gene>
<protein>
    <recommendedName>
        <fullName evidence="3">Terminase small subunit</fullName>
    </recommendedName>
</protein>
<reference evidence="1 2" key="1">
    <citation type="submission" date="2023-05" db="EMBL/GenBank/DDBJ databases">
        <title>Lithophilousrod everest ZFBP1038 complete genpme.</title>
        <authorList>
            <person name="Tian M."/>
        </authorList>
    </citation>
    <scope>NUCLEOTIDE SEQUENCE [LARGE SCALE GENOMIC DNA]</scope>
    <source>
        <strain evidence="1 2">ZFBP1038</strain>
    </source>
</reference>
<organism evidence="1 2">
    <name type="scientific">Saxibacter everestensis</name>
    <dbReference type="NCBI Taxonomy" id="2909229"/>
    <lineage>
        <taxon>Bacteria</taxon>
        <taxon>Bacillati</taxon>
        <taxon>Actinomycetota</taxon>
        <taxon>Actinomycetes</taxon>
        <taxon>Micrococcales</taxon>
        <taxon>Brevibacteriaceae</taxon>
        <taxon>Saxibacter</taxon>
    </lineage>
</organism>
<sequence length="111" mass="11816">MDAACAQAARDQKTVRVDRKAAETAEVVQLAIAEALVSEAPVDELVEARENLRIVKATMRAGVPTGMAALSKQYADLVALVKRLESQSVPGVSVVDQLAQRRAERLAASSD</sequence>